<keyword evidence="4" id="KW-0175">Coiled coil</keyword>
<evidence type="ECO:0000256" key="5">
    <source>
        <dbReference type="SAM" id="MobiDB-lite"/>
    </source>
</evidence>
<evidence type="ECO:0000256" key="1">
    <source>
        <dbReference type="ARBA" id="ARBA00004123"/>
    </source>
</evidence>
<feature type="region of interest" description="Disordered" evidence="5">
    <location>
        <begin position="907"/>
        <end position="1071"/>
    </location>
</feature>
<dbReference type="Pfam" id="PF16755">
    <property type="entry name" value="Beta-prop_NUP159_NUP214"/>
    <property type="match status" value="1"/>
</dbReference>
<reference evidence="9" key="1">
    <citation type="submission" date="2016-04" db="UniProtKB">
        <authorList>
            <consortium name="WormBaseParasite"/>
        </authorList>
    </citation>
    <scope>IDENTIFICATION</scope>
</reference>
<feature type="compositionally biased region" description="Basic and acidic residues" evidence="5">
    <location>
        <begin position="924"/>
        <end position="950"/>
    </location>
</feature>
<dbReference type="SUPFAM" id="SSF117289">
    <property type="entry name" value="Nucleoporin domain"/>
    <property type="match status" value="1"/>
</dbReference>
<feature type="domain" description="Nucleoporin Nup159/Nup146 N-terminal" evidence="6">
    <location>
        <begin position="11"/>
        <end position="212"/>
    </location>
</feature>
<feature type="coiled-coil region" evidence="4">
    <location>
        <begin position="493"/>
        <end position="523"/>
    </location>
</feature>
<keyword evidence="3" id="KW-0539">Nucleus</keyword>
<dbReference type="EMBL" id="UYSL01020704">
    <property type="protein sequence ID" value="VDL75849.1"/>
    <property type="molecule type" value="Genomic_DNA"/>
</dbReference>
<gene>
    <name evidence="7" type="ORF">NBR_LOCUS12260</name>
</gene>
<organism evidence="9">
    <name type="scientific">Nippostrongylus brasiliensis</name>
    <name type="common">Rat hookworm</name>
    <dbReference type="NCBI Taxonomy" id="27835"/>
    <lineage>
        <taxon>Eukaryota</taxon>
        <taxon>Metazoa</taxon>
        <taxon>Ecdysozoa</taxon>
        <taxon>Nematoda</taxon>
        <taxon>Chromadorea</taxon>
        <taxon>Rhabditida</taxon>
        <taxon>Rhabditina</taxon>
        <taxon>Rhabditomorpha</taxon>
        <taxon>Strongyloidea</taxon>
        <taxon>Heligmosomidae</taxon>
        <taxon>Nippostrongylus</taxon>
    </lineage>
</organism>
<dbReference type="STRING" id="27835.A0A0N4Y7V1"/>
<dbReference type="InterPro" id="IPR015943">
    <property type="entry name" value="WD40/YVTN_repeat-like_dom_sf"/>
</dbReference>
<feature type="region of interest" description="Disordered" evidence="5">
    <location>
        <begin position="780"/>
        <end position="802"/>
    </location>
</feature>
<feature type="compositionally biased region" description="Polar residues" evidence="5">
    <location>
        <begin position="1056"/>
        <end position="1065"/>
    </location>
</feature>
<name>A0A0N4Y7V1_NIPBR</name>
<feature type="compositionally biased region" description="Polar residues" evidence="5">
    <location>
        <begin position="1268"/>
        <end position="1292"/>
    </location>
</feature>
<dbReference type="Gene3D" id="2.130.10.10">
    <property type="entry name" value="YVTN repeat-like/Quinoprotein amine dehydrogenase"/>
    <property type="match status" value="1"/>
</dbReference>
<sequence>MSAGFKLIAFRSSIAHQPANDAKVQTKLTTLEPKGDIKTIGLNADETLLGVLASTSQGCFVFVYDVLTLSVDVPGKAVPLSMIRIGQSASKGVAFEWNPALADIFAASDDDRTLSVAKIDLQNSSKYSVVGEKKLEAIVNEISWSPKGKQLVVGDMRGKIYQLKPELELVRTTNPPENAGNVAVMNLSWLSTTDWLVAYSNPEMTNSATFMLSIKKDKPPSWTPMNWPTQSSLGITRRLLVDWNVALVVLPCSTDLILVSKPASATAWSSGSVASLQRPSPNVFVVGVAVDLSNEAAVVIGDGTSRRVPVVNILNSDGSVLSYQLSPPSKDYPDCSVSPSPIDISKITNGLRPSSPAATTQPAPPQAPTPATTAQPTSLFGGFTPKTAVANPQPTSLFGAPQISLTKSGVSAVPVSQKATPAEGQTVAASKESEEAAISLQKESAKKAIEAFATEWHEFHRDLHAFAINLKKATGFIEENVDSLTHTDNVETLEEIQKMVVELEDEMNDMQDMLAERKATVEERMALAKEYKDSQIIFGRDPLERAQSEQVLQRYEDFTLKLHEAKKLIAETKNIPSSYKPRQISEFDPKFGGRIQESLKKLSRFSEAVKSRVDDLERKTAYLKSLRNADALNESLEESSKSFKEAPCSVFAYVHSKPAKLDRNEPEGCHEKARGFDLRVLDKRRYSELVITSPTKARSVPSIRNMGTQADMPASTLTVKSSEAQPSSLAPSSTLTFGASKPAEEKKLFGTGIVPVSTSTPIIGSKFGMVPQKAGSSLFSSALSEKQPQNAEADGLGSKSTQAPIVSQSGGGLFGSSSLFKGIRNAELDGNVGEKALNVTGTKEPTAEEGKQKEEKQNFTFGVTESSTAKESTTLTFGNICSPNVAKKEEKPTSIFGGQGAISIGKKEEKPSSIFGGLGTSTVKDGEKKDEKQSSLFKEESNSEKKEEKTTSLFGGISSTPTTEKKEEKPTSIFGNLSTTPQKPVEVVETNSTSVEKPPESTPTSGGKIDGNTLIGAVGQDATKTDQTTASQPASNSQPFGSIFGSKPAVTAAGDATSTSPSVTFSFKPKPVETAPAASVSSAFNFASKPAAAAPSTGTSSAFNFSKPAGSSTLGFAAAAASAAASAEGDEGMDDDGAPGSVSQSGGNIFGGGFLSGFGSATSANANKNVFGGTSSLLKNAAAKPETSSIFSKPAGQSSVFGAAPKFGGPPVFGAKPAFGAPTAQSTTAFGGGAAPSGGGFSAFSGNKSLFGGVSSGGGSSLFGGGMSNQNQPKTSSLFGGGQQASSFSTWR</sequence>
<evidence type="ECO:0000313" key="7">
    <source>
        <dbReference type="EMBL" id="VDL75849.1"/>
    </source>
</evidence>
<feature type="region of interest" description="Disordered" evidence="5">
    <location>
        <begin position="1261"/>
        <end position="1292"/>
    </location>
</feature>
<feature type="compositionally biased region" description="Polar residues" evidence="5">
    <location>
        <begin position="1025"/>
        <end position="1040"/>
    </location>
</feature>
<dbReference type="OMA" id="ICKGMVS"/>
<feature type="compositionally biased region" description="Polar residues" evidence="5">
    <location>
        <begin position="973"/>
        <end position="982"/>
    </location>
</feature>
<feature type="compositionally biased region" description="Polar residues" evidence="5">
    <location>
        <begin position="780"/>
        <end position="790"/>
    </location>
</feature>
<feature type="compositionally biased region" description="Low complexity" evidence="5">
    <location>
        <begin position="369"/>
        <end position="378"/>
    </location>
</feature>
<reference evidence="7 8" key="2">
    <citation type="submission" date="2018-11" db="EMBL/GenBank/DDBJ databases">
        <authorList>
            <consortium name="Pathogen Informatics"/>
        </authorList>
    </citation>
    <scope>NUCLEOTIDE SEQUENCE [LARGE SCALE GENOMIC DNA]</scope>
</reference>
<protein>
    <submittedName>
        <fullName evidence="9">Nuclear pore complex protein Nup214 (inferred by orthology to a human protein)</fullName>
    </submittedName>
</protein>
<evidence type="ECO:0000256" key="4">
    <source>
        <dbReference type="SAM" id="Coils"/>
    </source>
</evidence>
<dbReference type="WBParaSite" id="NBR_0001225901-mRNA-1">
    <property type="protein sequence ID" value="NBR_0001225901-mRNA-1"/>
    <property type="gene ID" value="NBR_0001225901"/>
</dbReference>
<evidence type="ECO:0000313" key="8">
    <source>
        <dbReference type="Proteomes" id="UP000271162"/>
    </source>
</evidence>
<comment type="subcellular location">
    <subcellularLocation>
        <location evidence="1">Nucleus</location>
    </subcellularLocation>
</comment>
<proteinExistence type="predicted"/>
<evidence type="ECO:0000256" key="2">
    <source>
        <dbReference type="ARBA" id="ARBA00022448"/>
    </source>
</evidence>
<dbReference type="InterPro" id="IPR039462">
    <property type="entry name" value="Nup159/Nup146_N"/>
</dbReference>
<accession>A0A0N4Y7V1</accession>
<evidence type="ECO:0000313" key="9">
    <source>
        <dbReference type="WBParaSite" id="NBR_0001225901-mRNA-1"/>
    </source>
</evidence>
<evidence type="ECO:0000259" key="6">
    <source>
        <dbReference type="Pfam" id="PF16755"/>
    </source>
</evidence>
<feature type="region of interest" description="Disordered" evidence="5">
    <location>
        <begin position="343"/>
        <end position="386"/>
    </location>
</feature>
<feature type="compositionally biased region" description="Low complexity" evidence="5">
    <location>
        <begin position="985"/>
        <end position="996"/>
    </location>
</feature>
<evidence type="ECO:0000256" key="3">
    <source>
        <dbReference type="ARBA" id="ARBA00023242"/>
    </source>
</evidence>
<keyword evidence="8" id="KW-1185">Reference proteome</keyword>
<dbReference type="Proteomes" id="UP000271162">
    <property type="component" value="Unassembled WGS sequence"/>
</dbReference>
<dbReference type="GO" id="GO:0005634">
    <property type="term" value="C:nucleus"/>
    <property type="evidence" value="ECO:0007669"/>
    <property type="project" value="UniProtKB-SubCell"/>
</dbReference>
<keyword evidence="2" id="KW-0813">Transport</keyword>
<feature type="compositionally biased region" description="Low complexity" evidence="5">
    <location>
        <begin position="951"/>
        <end position="962"/>
    </location>
</feature>